<reference evidence="2" key="1">
    <citation type="submission" date="2022-09" db="EMBL/GenBank/DDBJ databases">
        <title>genome sequence of Deinococcus rubellus.</title>
        <authorList>
            <person name="Srinivasan S."/>
        </authorList>
    </citation>
    <scope>NUCLEOTIDE SEQUENCE</scope>
    <source>
        <strain evidence="2">Ant6</strain>
    </source>
</reference>
<dbReference type="Pfam" id="PF15650">
    <property type="entry name" value="Tox-REase-9"/>
    <property type="match status" value="1"/>
</dbReference>
<protein>
    <recommendedName>
        <fullName evidence="1">Tox-REase-9 domain-containing protein</fullName>
    </recommendedName>
</protein>
<dbReference type="EMBL" id="CP104213">
    <property type="protein sequence ID" value="UWX63477.1"/>
    <property type="molecule type" value="Genomic_DNA"/>
</dbReference>
<keyword evidence="3" id="KW-1185">Reference proteome</keyword>
<feature type="domain" description="Tox-REase-9" evidence="1">
    <location>
        <begin position="161"/>
        <end position="238"/>
    </location>
</feature>
<gene>
    <name evidence="2" type="ORF">N0D28_12090</name>
</gene>
<dbReference type="InterPro" id="IPR028902">
    <property type="entry name" value="Tox-REase-9_dom"/>
</dbReference>
<proteinExistence type="predicted"/>
<organism evidence="2 3">
    <name type="scientific">Deinococcus rubellus</name>
    <dbReference type="NCBI Taxonomy" id="1889240"/>
    <lineage>
        <taxon>Bacteria</taxon>
        <taxon>Thermotogati</taxon>
        <taxon>Deinococcota</taxon>
        <taxon>Deinococci</taxon>
        <taxon>Deinococcales</taxon>
        <taxon>Deinococcaceae</taxon>
        <taxon>Deinococcus</taxon>
    </lineage>
</organism>
<evidence type="ECO:0000259" key="1">
    <source>
        <dbReference type="Pfam" id="PF15650"/>
    </source>
</evidence>
<evidence type="ECO:0000313" key="3">
    <source>
        <dbReference type="Proteomes" id="UP001060261"/>
    </source>
</evidence>
<dbReference type="RefSeq" id="WP_260559763.1">
    <property type="nucleotide sequence ID" value="NZ_BAABEC010000180.1"/>
</dbReference>
<accession>A0ABY5YH98</accession>
<name>A0ABY5YH98_9DEIO</name>
<evidence type="ECO:0000313" key="2">
    <source>
        <dbReference type="EMBL" id="UWX63477.1"/>
    </source>
</evidence>
<dbReference type="Proteomes" id="UP001060261">
    <property type="component" value="Chromosome"/>
</dbReference>
<sequence length="295" mass="32666">MKRTSPLSLRLLLPGMLVLLLGAGGPVFASDDSFGSWKSAAEDWIAKTRDIYTLNERALQMIWEAYCGQLDTSYGEETDDAKKFATEIGYSWQQQELEQMNKLRPVLAELKKRADDLRSADPSSEGDVKTLLENLGSEEKKLNALDDGLVLKGSGHPFVQFALEYGKKAHADLCSSASAVVKVCDRTFDGLSGQRPDLVLVNGDGLWVYEFKPDNRDQISKGEKQLDAYAPAIAAYYQKFFLKGRHGGFDGEPDSDHGGAAMLKAIDDESDAWHGDTQLEVRRAVVTYQVCEKPF</sequence>